<reference evidence="1" key="1">
    <citation type="journal article" date="2016" name="Int. J. Syst. Evol. Microbiol.">
        <title>Pseudoxanthomonas helianthi sp. nov., isolated from roots of Jerusalem artichoke (Helianthus tuberosus).</title>
        <authorList>
            <person name="Kittiwongwattana C."/>
            <person name="Thawai C."/>
        </authorList>
    </citation>
    <scope>NUCLEOTIDE SEQUENCE</scope>
    <source>
        <strain evidence="1">110414</strain>
    </source>
</reference>
<evidence type="ECO:0000313" key="2">
    <source>
        <dbReference type="Proteomes" id="UP000673447"/>
    </source>
</evidence>
<dbReference type="RefSeq" id="WP_210536099.1">
    <property type="nucleotide sequence ID" value="NZ_JAGKTC010000001.1"/>
</dbReference>
<gene>
    <name evidence="1" type="ORF">J5837_01120</name>
</gene>
<keyword evidence="2" id="KW-1185">Reference proteome</keyword>
<protein>
    <recommendedName>
        <fullName evidence="3">EF-hand domain-containing protein</fullName>
    </recommendedName>
</protein>
<evidence type="ECO:0000313" key="1">
    <source>
        <dbReference type="EMBL" id="MBP3983009.1"/>
    </source>
</evidence>
<dbReference type="EMBL" id="JAGKTC010000001">
    <property type="protein sequence ID" value="MBP3983009.1"/>
    <property type="molecule type" value="Genomic_DNA"/>
</dbReference>
<organism evidence="1 2">
    <name type="scientific">Pseudoxanthomonas helianthi</name>
    <dbReference type="NCBI Taxonomy" id="1453541"/>
    <lineage>
        <taxon>Bacteria</taxon>
        <taxon>Pseudomonadati</taxon>
        <taxon>Pseudomonadota</taxon>
        <taxon>Gammaproteobacteria</taxon>
        <taxon>Lysobacterales</taxon>
        <taxon>Lysobacteraceae</taxon>
        <taxon>Pseudoxanthomonas</taxon>
    </lineage>
</organism>
<reference evidence="1" key="2">
    <citation type="submission" date="2021-03" db="EMBL/GenBank/DDBJ databases">
        <authorList>
            <person name="Cao W."/>
        </authorList>
    </citation>
    <scope>NUCLEOTIDE SEQUENCE</scope>
    <source>
        <strain evidence="1">110414</strain>
    </source>
</reference>
<dbReference type="AlphaFoldDB" id="A0A941ARB2"/>
<sequence>MAPAPGGRPRFSARRRALLVLVVLLLAAVAWLHFTGAAGISGMATKDMDWNNDGQVTESEILQSFYAVTVKKTEEGPRQCSAYAWRGSGEAIRVDCRTVIKPETK</sequence>
<comment type="caution">
    <text evidence="1">The sequence shown here is derived from an EMBL/GenBank/DDBJ whole genome shotgun (WGS) entry which is preliminary data.</text>
</comment>
<evidence type="ECO:0008006" key="3">
    <source>
        <dbReference type="Google" id="ProtNLM"/>
    </source>
</evidence>
<name>A0A941ARB2_9GAMM</name>
<dbReference type="Proteomes" id="UP000673447">
    <property type="component" value="Unassembled WGS sequence"/>
</dbReference>
<accession>A0A941ARB2</accession>
<proteinExistence type="predicted"/>